<dbReference type="RefSeq" id="WP_148809068.1">
    <property type="nucleotide sequence ID" value="NZ_CP042243.1"/>
</dbReference>
<dbReference type="UniPathway" id="UPA00031">
    <property type="reaction ID" value="UER00010"/>
</dbReference>
<comment type="catalytic activity">
    <reaction evidence="8 10">
        <text>5-[(5-phospho-1-deoxy-D-ribulos-1-ylimino)methylamino]-1-(5-phospho-beta-D-ribosyl)imidazole-4-carboxamide + L-glutamine = D-erythro-1-(imidazol-4-yl)glycerol 3-phosphate + 5-amino-1-(5-phospho-beta-D-ribosyl)imidazole-4-carboxamide + L-glutamate + H(+)</text>
        <dbReference type="Rhea" id="RHEA:24793"/>
        <dbReference type="ChEBI" id="CHEBI:15378"/>
        <dbReference type="ChEBI" id="CHEBI:29985"/>
        <dbReference type="ChEBI" id="CHEBI:58278"/>
        <dbReference type="ChEBI" id="CHEBI:58359"/>
        <dbReference type="ChEBI" id="CHEBI:58475"/>
        <dbReference type="ChEBI" id="CHEBI:58525"/>
        <dbReference type="EC" id="4.3.2.10"/>
    </reaction>
</comment>
<feature type="active site" description="Nucleophile" evidence="10 11">
    <location>
        <position position="79"/>
    </location>
</feature>
<keyword evidence="5 10" id="KW-0315">Glutamine amidotransferase</keyword>
<dbReference type="EC" id="4.3.2.10" evidence="10"/>
<dbReference type="InterPro" id="IPR010139">
    <property type="entry name" value="Imidazole-glycPsynth_HisH"/>
</dbReference>
<dbReference type="InterPro" id="IPR029062">
    <property type="entry name" value="Class_I_gatase-like"/>
</dbReference>
<evidence type="ECO:0000256" key="6">
    <source>
        <dbReference type="ARBA" id="ARBA00023102"/>
    </source>
</evidence>
<dbReference type="EC" id="3.5.1.2" evidence="10"/>
<accession>A0A5C0SBH6</accession>
<feature type="active site" evidence="10 11">
    <location>
        <position position="182"/>
    </location>
</feature>
<feature type="domain" description="Glutamine amidotransferase" evidence="12">
    <location>
        <begin position="4"/>
        <end position="195"/>
    </location>
</feature>
<keyword evidence="7 10" id="KW-0456">Lyase</keyword>
<name>A0A5C0SBH6_CRATE</name>
<gene>
    <name evidence="10 13" type="primary">hisH</name>
    <name evidence="13" type="ORF">FQB35_05755</name>
</gene>
<dbReference type="Pfam" id="PF00117">
    <property type="entry name" value="GATase"/>
    <property type="match status" value="1"/>
</dbReference>
<evidence type="ECO:0000256" key="11">
    <source>
        <dbReference type="PIRSR" id="PIRSR000495-1"/>
    </source>
</evidence>
<dbReference type="PROSITE" id="PS51273">
    <property type="entry name" value="GATASE_TYPE_1"/>
    <property type="match status" value="1"/>
</dbReference>
<evidence type="ECO:0000259" key="12">
    <source>
        <dbReference type="Pfam" id="PF00117"/>
    </source>
</evidence>
<keyword evidence="6 10" id="KW-0368">Histidine biosynthesis</keyword>
<keyword evidence="14" id="KW-1185">Reference proteome</keyword>
<keyword evidence="3 10" id="KW-0028">Amino-acid biosynthesis</keyword>
<dbReference type="NCBIfam" id="TIGR01855">
    <property type="entry name" value="IMP_synth_hisH"/>
    <property type="match status" value="1"/>
</dbReference>
<sequence length="200" mass="22210">MIAIIDYGVGNLKSVYKALIKLGFKAQITAKEEDINKSNGIILPGVGAFRDAINHLIDSGLIDCLKKNIYSGKPILGICLGMQLLYDKSYEDGEWDGLGLLKGDVVRFGDGLKVPHMGWNQLVKGVDDPIGKDVEGEYVYFVHSYYVKPQKNEEVVFWTDYGVKVPAVVRKGNILGMQFHPEKSGETGMKLLRNFGELIK</sequence>
<evidence type="ECO:0000256" key="7">
    <source>
        <dbReference type="ARBA" id="ARBA00023239"/>
    </source>
</evidence>
<dbReference type="GO" id="GO:0000105">
    <property type="term" value="P:L-histidine biosynthetic process"/>
    <property type="evidence" value="ECO:0007669"/>
    <property type="project" value="UniProtKB-UniRule"/>
</dbReference>
<dbReference type="GO" id="GO:0005737">
    <property type="term" value="C:cytoplasm"/>
    <property type="evidence" value="ECO:0007669"/>
    <property type="project" value="UniProtKB-SubCell"/>
</dbReference>
<dbReference type="PANTHER" id="PTHR42701:SF1">
    <property type="entry name" value="IMIDAZOLE GLYCEROL PHOSPHATE SYNTHASE SUBUNIT HISH"/>
    <property type="match status" value="1"/>
</dbReference>
<evidence type="ECO:0000256" key="3">
    <source>
        <dbReference type="ARBA" id="ARBA00022605"/>
    </source>
</evidence>
<evidence type="ECO:0000256" key="8">
    <source>
        <dbReference type="ARBA" id="ARBA00047838"/>
    </source>
</evidence>
<dbReference type="EMBL" id="CP042243">
    <property type="protein sequence ID" value="QEK11913.1"/>
    <property type="molecule type" value="Genomic_DNA"/>
</dbReference>
<dbReference type="SUPFAM" id="SSF52317">
    <property type="entry name" value="Class I glutamine amidotransferase-like"/>
    <property type="match status" value="1"/>
</dbReference>
<evidence type="ECO:0000256" key="10">
    <source>
        <dbReference type="HAMAP-Rule" id="MF_00278"/>
    </source>
</evidence>
<proteinExistence type="inferred from homology"/>
<evidence type="ECO:0000256" key="9">
    <source>
        <dbReference type="ARBA" id="ARBA00049534"/>
    </source>
</evidence>
<dbReference type="GO" id="GO:0004359">
    <property type="term" value="F:glutaminase activity"/>
    <property type="evidence" value="ECO:0007669"/>
    <property type="project" value="UniProtKB-EC"/>
</dbReference>
<dbReference type="PIRSF" id="PIRSF000495">
    <property type="entry name" value="Amidotransf_hisH"/>
    <property type="match status" value="1"/>
</dbReference>
<evidence type="ECO:0000313" key="13">
    <source>
        <dbReference type="EMBL" id="QEK11913.1"/>
    </source>
</evidence>
<dbReference type="PANTHER" id="PTHR42701">
    <property type="entry name" value="IMIDAZOLE GLYCEROL PHOSPHATE SYNTHASE SUBUNIT HISH"/>
    <property type="match status" value="1"/>
</dbReference>
<keyword evidence="4 10" id="KW-0378">Hydrolase</keyword>
<comment type="subcellular location">
    <subcellularLocation>
        <location evidence="10">Cytoplasm</location>
    </subcellularLocation>
</comment>
<keyword evidence="10" id="KW-0963">Cytoplasm</keyword>
<comment type="subunit">
    <text evidence="2 10">Heterodimer of HisH and HisF.</text>
</comment>
<comment type="function">
    <text evidence="10">IGPS catalyzes the conversion of PRFAR and glutamine to IGP, AICAR and glutamate. The HisH subunit catalyzes the hydrolysis of glutamine to glutamate and ammonia as part of the synthesis of IGP and AICAR. The resulting ammonia molecule is channeled to the active site of HisF.</text>
</comment>
<evidence type="ECO:0000256" key="5">
    <source>
        <dbReference type="ARBA" id="ARBA00022962"/>
    </source>
</evidence>
<dbReference type="PROSITE" id="PS51274">
    <property type="entry name" value="GATASE_COBBQ"/>
    <property type="match status" value="1"/>
</dbReference>
<dbReference type="InterPro" id="IPR017926">
    <property type="entry name" value="GATASE"/>
</dbReference>
<dbReference type="CDD" id="cd01748">
    <property type="entry name" value="GATase1_IGP_Synthase"/>
    <property type="match status" value="1"/>
</dbReference>
<dbReference type="GO" id="GO:0000107">
    <property type="term" value="F:imidazoleglycerol-phosphate synthase activity"/>
    <property type="evidence" value="ECO:0007669"/>
    <property type="project" value="UniProtKB-UniRule"/>
</dbReference>
<dbReference type="OrthoDB" id="9807137at2"/>
<comment type="pathway">
    <text evidence="1 10">Amino-acid biosynthesis; L-histidine biosynthesis; L-histidine from 5-phospho-alpha-D-ribose 1-diphosphate: step 5/9.</text>
</comment>
<dbReference type="GO" id="GO:0016829">
    <property type="term" value="F:lyase activity"/>
    <property type="evidence" value="ECO:0007669"/>
    <property type="project" value="UniProtKB-KW"/>
</dbReference>
<dbReference type="KEGG" id="crs:FQB35_05755"/>
<organism evidence="13 14">
    <name type="scientific">Crassaminicella thermophila</name>
    <dbReference type="NCBI Taxonomy" id="2599308"/>
    <lineage>
        <taxon>Bacteria</taxon>
        <taxon>Bacillati</taxon>
        <taxon>Bacillota</taxon>
        <taxon>Clostridia</taxon>
        <taxon>Eubacteriales</taxon>
        <taxon>Clostridiaceae</taxon>
        <taxon>Crassaminicella</taxon>
    </lineage>
</organism>
<comment type="catalytic activity">
    <reaction evidence="9 10">
        <text>L-glutamine + H2O = L-glutamate + NH4(+)</text>
        <dbReference type="Rhea" id="RHEA:15889"/>
        <dbReference type="ChEBI" id="CHEBI:15377"/>
        <dbReference type="ChEBI" id="CHEBI:28938"/>
        <dbReference type="ChEBI" id="CHEBI:29985"/>
        <dbReference type="ChEBI" id="CHEBI:58359"/>
        <dbReference type="EC" id="3.5.1.2"/>
    </reaction>
</comment>
<reference evidence="13 14" key="1">
    <citation type="submission" date="2019-07" db="EMBL/GenBank/DDBJ databases">
        <title>Complete genome of Crassaminicella thermophila SY095.</title>
        <authorList>
            <person name="Li X."/>
        </authorList>
    </citation>
    <scope>NUCLEOTIDE SEQUENCE [LARGE SCALE GENOMIC DNA]</scope>
    <source>
        <strain evidence="13 14">SY095</strain>
    </source>
</reference>
<evidence type="ECO:0000256" key="1">
    <source>
        <dbReference type="ARBA" id="ARBA00005091"/>
    </source>
</evidence>
<dbReference type="AlphaFoldDB" id="A0A5C0SBH6"/>
<dbReference type="Gene3D" id="3.40.50.880">
    <property type="match status" value="1"/>
</dbReference>
<dbReference type="HAMAP" id="MF_00278">
    <property type="entry name" value="HisH"/>
    <property type="match status" value="1"/>
</dbReference>
<evidence type="ECO:0000256" key="4">
    <source>
        <dbReference type="ARBA" id="ARBA00022801"/>
    </source>
</evidence>
<dbReference type="Proteomes" id="UP000324646">
    <property type="component" value="Chromosome"/>
</dbReference>
<feature type="active site" evidence="10 11">
    <location>
        <position position="180"/>
    </location>
</feature>
<evidence type="ECO:0000256" key="2">
    <source>
        <dbReference type="ARBA" id="ARBA00011152"/>
    </source>
</evidence>
<evidence type="ECO:0000313" key="14">
    <source>
        <dbReference type="Proteomes" id="UP000324646"/>
    </source>
</evidence>
<protein>
    <recommendedName>
        <fullName evidence="10">Imidazole glycerol phosphate synthase subunit HisH</fullName>
        <ecNumber evidence="10">4.3.2.10</ecNumber>
    </recommendedName>
    <alternativeName>
        <fullName evidence="10">IGP synthase glutaminase subunit</fullName>
        <ecNumber evidence="10">3.5.1.2</ecNumber>
    </alternativeName>
    <alternativeName>
        <fullName evidence="10">IGP synthase subunit HisH</fullName>
    </alternativeName>
    <alternativeName>
        <fullName evidence="10">ImGP synthase subunit HisH</fullName>
        <shortName evidence="10">IGPS subunit HisH</shortName>
    </alternativeName>
</protein>